<feature type="region of interest" description="Disordered" evidence="9">
    <location>
        <begin position="560"/>
        <end position="602"/>
    </location>
</feature>
<dbReference type="InterPro" id="IPR036770">
    <property type="entry name" value="Ankyrin_rpt-contain_sf"/>
</dbReference>
<evidence type="ECO:0000256" key="1">
    <source>
        <dbReference type="ARBA" id="ARBA00004123"/>
    </source>
</evidence>
<dbReference type="PANTHER" id="PTHR31251:SF110">
    <property type="entry name" value="SQUAMOSA PROMOTER-BINDING-LIKE PROTEIN 14"/>
    <property type="match status" value="1"/>
</dbReference>
<protein>
    <submittedName>
        <fullName evidence="11">TSA: Wollemia nobilis Ref_Wollemi_Transcript_18703_5262 transcribed RNA sequence</fullName>
    </submittedName>
</protein>
<accession>A0A0C9S2R6</accession>
<feature type="compositionally biased region" description="Basic and acidic residues" evidence="9">
    <location>
        <begin position="132"/>
        <end position="141"/>
    </location>
</feature>
<dbReference type="SUPFAM" id="SSF103612">
    <property type="entry name" value="SBT domain"/>
    <property type="match status" value="1"/>
</dbReference>
<dbReference type="InterPro" id="IPR036893">
    <property type="entry name" value="SBP_sf"/>
</dbReference>
<organism evidence="11">
    <name type="scientific">Wollemia nobilis</name>
    <dbReference type="NCBI Taxonomy" id="56998"/>
    <lineage>
        <taxon>Eukaryota</taxon>
        <taxon>Viridiplantae</taxon>
        <taxon>Streptophyta</taxon>
        <taxon>Embryophyta</taxon>
        <taxon>Tracheophyta</taxon>
        <taxon>Spermatophyta</taxon>
        <taxon>Pinopsida</taxon>
        <taxon>Pinidae</taxon>
        <taxon>Conifers II</taxon>
        <taxon>Araucariales</taxon>
        <taxon>Araucariaceae</taxon>
        <taxon>Wollemia</taxon>
    </lineage>
</organism>
<evidence type="ECO:0000259" key="10">
    <source>
        <dbReference type="PROSITE" id="PS51141"/>
    </source>
</evidence>
<feature type="compositionally biased region" description="Polar residues" evidence="9">
    <location>
        <begin position="468"/>
        <end position="482"/>
    </location>
</feature>
<feature type="compositionally biased region" description="Low complexity" evidence="9">
    <location>
        <begin position="584"/>
        <end position="599"/>
    </location>
</feature>
<keyword evidence="5" id="KW-0238">DNA-binding</keyword>
<feature type="region of interest" description="Disordered" evidence="9">
    <location>
        <begin position="132"/>
        <end position="156"/>
    </location>
</feature>
<dbReference type="Gene3D" id="1.25.40.20">
    <property type="entry name" value="Ankyrin repeat-containing domain"/>
    <property type="match status" value="1"/>
</dbReference>
<sequence>MDGKAGTQVASPFFQHRLLSGRFYEPSLAAKRCAEPAESSWTRANWQQEDMNRAQDIDRAPYEGSKRNWNANMWEWDSMRFIAKPAEGCVGQSSGSLKSQVAGPGPSEVLRLGFDDAGSIPVNAAAAASAAEQKRKLEETTKPFFPTKDSSEEDEARDLDLKLGGSLYSYADDANSSRQNKRVRSGSPGSSYPMCQVDDCRSDLTGAKDYHRRHKVCEAHSKASKALVGNLMQRFCQQCSRFHPLTEFDEGKRSCRRRLAGHNRRRRKTQPEDALSRGLLAVAASQEEGVLGNLNIVNLINILSRLQGNNSSSIGKPSLDRDNLVQIINKLISASSSGKAAVGSSPAFDLNVAQGVPSPRLDIPKANGHQLASSSSTTESLAILSALTGSSPDALTAILGNNVVTELAANFKGEHQPPLSVGAPRFQENNLPSPKTNLIFGSGMINGKTNSSPLDRVSECTLSTSLPLFNSADRNNSTQNGFTRKYFSSDSSNPNEEISPSSSPPLVQKLFPLQSGPDSRENDNIFVCKDDRLVLNASPSNDGCSAYNLSKVGGITRSPQNFLSRSPFQGSETRSPVLHAGYTSSSSGSDQSPASSNSDSQERTGRIIFKLFGKDPSNFPSTLRSQILEWLSHCPSDMEGYIRPGCVILSIFVAMPFSSWEQLREDLQERMKLLVEDPSTDFWRTGRVLVQAEQQLASFNDGKFRLCRSWRTWSSPEIYYVQPLAVVAGQETTLTLRGHHLIAPGTKILCAYRGKYVSKEVLPEDNTEMSSSESLLTDHRVQTFTFSGGPSNVVGRCFIEVEHGLKGSSFPVIVADPAICRELQSLEREIEDELLQDKSCLLRTEHSPEHSQDYSPMRTPSQDYSRARAREEVVNFLNELGWLFQKSSRQQTRPNPENELVSLQFSCDRFKSLFIYAVERDWCALGKKLLDIFFEMNAEQEVLAQESSKILLETNPLHRAVKRKCKPMVDLLLNYDISANSQVKCFIFHPNLSGPGGLTPLHLAASIQNCEVLVDALTSDPQDMGLHSWNTALDSSDQTPYAYALMRGNHSYNKLVERKLADRKNAQVSITIIMNTETASEKSATEVNMSTPRSETASELSVQKLSQTCSQCVSLANKRLRRVSGNKGILYRPYVHSMLAIAAVCVCVCLLFKGPPQIGSVAPFKWENVDFGPL</sequence>
<evidence type="ECO:0000256" key="2">
    <source>
        <dbReference type="ARBA" id="ARBA00022723"/>
    </source>
</evidence>
<dbReference type="Gene3D" id="4.10.1100.10">
    <property type="entry name" value="Transcription factor, SBP-box domain"/>
    <property type="match status" value="1"/>
</dbReference>
<dbReference type="GO" id="GO:0005634">
    <property type="term" value="C:nucleus"/>
    <property type="evidence" value="ECO:0007669"/>
    <property type="project" value="UniProtKB-SubCell"/>
</dbReference>
<dbReference type="GO" id="GO:0008270">
    <property type="term" value="F:zinc ion binding"/>
    <property type="evidence" value="ECO:0007669"/>
    <property type="project" value="UniProtKB-KW"/>
</dbReference>
<dbReference type="PANTHER" id="PTHR31251">
    <property type="entry name" value="SQUAMOSA PROMOTER-BINDING-LIKE PROTEIN 4"/>
    <property type="match status" value="1"/>
</dbReference>
<evidence type="ECO:0000256" key="5">
    <source>
        <dbReference type="ARBA" id="ARBA00023125"/>
    </source>
</evidence>
<evidence type="ECO:0000256" key="6">
    <source>
        <dbReference type="ARBA" id="ARBA00023163"/>
    </source>
</evidence>
<dbReference type="SUPFAM" id="SSF48403">
    <property type="entry name" value="Ankyrin repeat"/>
    <property type="match status" value="1"/>
</dbReference>
<dbReference type="GO" id="GO:0003677">
    <property type="term" value="F:DNA binding"/>
    <property type="evidence" value="ECO:0007669"/>
    <property type="project" value="UniProtKB-KW"/>
</dbReference>
<dbReference type="PROSITE" id="PS51141">
    <property type="entry name" value="ZF_SBP"/>
    <property type="match status" value="1"/>
</dbReference>
<dbReference type="Pfam" id="PF26102">
    <property type="entry name" value="Ig_SPL7"/>
    <property type="match status" value="1"/>
</dbReference>
<dbReference type="Pfam" id="PF03110">
    <property type="entry name" value="SBP"/>
    <property type="match status" value="1"/>
</dbReference>
<dbReference type="AlphaFoldDB" id="A0A0C9S2R6"/>
<keyword evidence="4" id="KW-0862">Zinc</keyword>
<dbReference type="EMBL" id="GCHU01018580">
    <property type="protein sequence ID" value="JAG86202.1"/>
    <property type="molecule type" value="Transcribed_RNA"/>
</dbReference>
<evidence type="ECO:0000256" key="4">
    <source>
        <dbReference type="ARBA" id="ARBA00022833"/>
    </source>
</evidence>
<evidence type="ECO:0000256" key="8">
    <source>
        <dbReference type="PROSITE-ProRule" id="PRU00470"/>
    </source>
</evidence>
<feature type="compositionally biased region" description="Low complexity" evidence="9">
    <location>
        <begin position="488"/>
        <end position="505"/>
    </location>
</feature>
<keyword evidence="6" id="KW-0804">Transcription</keyword>
<keyword evidence="2" id="KW-0479">Metal-binding</keyword>
<feature type="compositionally biased region" description="Polar residues" evidence="9">
    <location>
        <begin position="560"/>
        <end position="574"/>
    </location>
</feature>
<proteinExistence type="predicted"/>
<reference evidence="11" key="1">
    <citation type="submission" date="2015-02" db="EMBL/GenBank/DDBJ databases">
        <title>A transcriptome of Wollemia nobilis - a relic of Gondwana.</title>
        <authorList>
            <person name="Chia J.Y."/>
            <person name="Leong Y.S."/>
            <person name="Abdul Karim S."/>
            <person name="Wan Azmi N."/>
            <person name="Hercus R."/>
            <person name="Croft L."/>
        </authorList>
    </citation>
    <scope>NUCLEOTIDE SEQUENCE</scope>
    <source>
        <strain evidence="11">MaeBrown</strain>
        <tissue evidence="11">Leaf</tissue>
    </source>
</reference>
<feature type="domain" description="SBP-type" evidence="10">
    <location>
        <begin position="192"/>
        <end position="269"/>
    </location>
</feature>
<name>A0A0C9S2R6_9CONI</name>
<feature type="region of interest" description="Disordered" evidence="9">
    <location>
        <begin position="468"/>
        <end position="523"/>
    </location>
</feature>
<dbReference type="InterPro" id="IPR044817">
    <property type="entry name" value="SBP-like"/>
</dbReference>
<comment type="subcellular location">
    <subcellularLocation>
        <location evidence="1">Nucleus</location>
    </subcellularLocation>
</comment>
<evidence type="ECO:0000256" key="3">
    <source>
        <dbReference type="ARBA" id="ARBA00022771"/>
    </source>
</evidence>
<evidence type="ECO:0000313" key="11">
    <source>
        <dbReference type="EMBL" id="JAG86202.1"/>
    </source>
</evidence>
<dbReference type="InterPro" id="IPR004333">
    <property type="entry name" value="SBP_dom"/>
</dbReference>
<dbReference type="FunFam" id="4.10.1100.10:FF:000001">
    <property type="entry name" value="Squamosa promoter-binding-like protein 14"/>
    <property type="match status" value="1"/>
</dbReference>
<keyword evidence="7" id="KW-0539">Nucleus</keyword>
<evidence type="ECO:0000256" key="9">
    <source>
        <dbReference type="SAM" id="MobiDB-lite"/>
    </source>
</evidence>
<feature type="region of interest" description="Disordered" evidence="9">
    <location>
        <begin position="172"/>
        <end position="192"/>
    </location>
</feature>
<keyword evidence="3 8" id="KW-0863">Zinc-finger</keyword>
<evidence type="ECO:0000256" key="7">
    <source>
        <dbReference type="ARBA" id="ARBA00023242"/>
    </source>
</evidence>